<dbReference type="GO" id="GO:0000795">
    <property type="term" value="C:synaptonemal complex"/>
    <property type="evidence" value="ECO:0007669"/>
    <property type="project" value="InterPro"/>
</dbReference>
<dbReference type="GO" id="GO:0061630">
    <property type="term" value="F:ubiquitin protein ligase activity"/>
    <property type="evidence" value="ECO:0007669"/>
    <property type="project" value="InterPro"/>
</dbReference>
<keyword evidence="2" id="KW-1185">Reference proteome</keyword>
<name>A0AAE0P0M8_9PEZI</name>
<proteinExistence type="predicted"/>
<dbReference type="PANTHER" id="PTHR14305">
    <property type="entry name" value="E3 UBIQUITIN-PROTEIN LIGASE CCNB1IP1"/>
    <property type="match status" value="1"/>
</dbReference>
<organism evidence="1 2">
    <name type="scientific">Podospora didyma</name>
    <dbReference type="NCBI Taxonomy" id="330526"/>
    <lineage>
        <taxon>Eukaryota</taxon>
        <taxon>Fungi</taxon>
        <taxon>Dikarya</taxon>
        <taxon>Ascomycota</taxon>
        <taxon>Pezizomycotina</taxon>
        <taxon>Sordariomycetes</taxon>
        <taxon>Sordariomycetidae</taxon>
        <taxon>Sordariales</taxon>
        <taxon>Podosporaceae</taxon>
        <taxon>Podospora</taxon>
    </lineage>
</organism>
<dbReference type="EMBL" id="JAULSW010000002">
    <property type="protein sequence ID" value="KAK3390885.1"/>
    <property type="molecule type" value="Genomic_DNA"/>
</dbReference>
<comment type="caution">
    <text evidence="1">The sequence shown here is derived from an EMBL/GenBank/DDBJ whole genome shotgun (WGS) entry which is preliminary data.</text>
</comment>
<dbReference type="InterPro" id="IPR042448">
    <property type="entry name" value="CCNB1IP1"/>
</dbReference>
<gene>
    <name evidence="1" type="ORF">B0H63DRAFT_125143</name>
</gene>
<evidence type="ECO:0000313" key="2">
    <source>
        <dbReference type="Proteomes" id="UP001285441"/>
    </source>
</evidence>
<reference evidence="1" key="2">
    <citation type="submission" date="2023-06" db="EMBL/GenBank/DDBJ databases">
        <authorList>
            <consortium name="Lawrence Berkeley National Laboratory"/>
            <person name="Haridas S."/>
            <person name="Hensen N."/>
            <person name="Bonometti L."/>
            <person name="Westerberg I."/>
            <person name="Brannstrom I.O."/>
            <person name="Guillou S."/>
            <person name="Cros-Aarteil S."/>
            <person name="Calhoun S."/>
            <person name="Kuo A."/>
            <person name="Mondo S."/>
            <person name="Pangilinan J."/>
            <person name="Riley R."/>
            <person name="LaButti K."/>
            <person name="Andreopoulos B."/>
            <person name="Lipzen A."/>
            <person name="Chen C."/>
            <person name="Yanf M."/>
            <person name="Daum C."/>
            <person name="Ng V."/>
            <person name="Clum A."/>
            <person name="Steindorff A."/>
            <person name="Ohm R."/>
            <person name="Martin F."/>
            <person name="Silar P."/>
            <person name="Natvig D."/>
            <person name="Lalanne C."/>
            <person name="Gautier V."/>
            <person name="Ament-velasquez S.L."/>
            <person name="Kruys A."/>
            <person name="Hutchinson M.I."/>
            <person name="Powell A.J."/>
            <person name="Barry K."/>
            <person name="Miller A.N."/>
            <person name="Grigoriev I.V."/>
            <person name="Debuchy R."/>
            <person name="Gladieux P."/>
            <person name="Thoren M.H."/>
            <person name="Johannesson H."/>
        </authorList>
    </citation>
    <scope>NUCLEOTIDE SEQUENCE</scope>
    <source>
        <strain evidence="1">CBS 232.78</strain>
    </source>
</reference>
<sequence>MECSGRALNFWSYHMSNQISSFTARINTLEDDYLRLQMERDQIYNEGNTKIRHLHVQLKDNETRERGIRQKYEEIRLKLMDMSKDNARYRRLYNQLKEECRARDAKAAADAMRSRPAVKAESQPYPALYGQQTQGSNCVSSGASKGGMVEFFPSDSHFQGPKLAQQN</sequence>
<dbReference type="AlphaFoldDB" id="A0AAE0P0M8"/>
<dbReference type="PANTHER" id="PTHR14305:SF0">
    <property type="entry name" value="E3 UBIQUITIN-PROTEIN LIGASE CCNB1IP1"/>
    <property type="match status" value="1"/>
</dbReference>
<dbReference type="Proteomes" id="UP001285441">
    <property type="component" value="Unassembled WGS sequence"/>
</dbReference>
<evidence type="ECO:0000313" key="1">
    <source>
        <dbReference type="EMBL" id="KAK3390885.1"/>
    </source>
</evidence>
<accession>A0AAE0P0M8</accession>
<dbReference type="GO" id="GO:0007131">
    <property type="term" value="P:reciprocal meiotic recombination"/>
    <property type="evidence" value="ECO:0007669"/>
    <property type="project" value="InterPro"/>
</dbReference>
<reference evidence="1" key="1">
    <citation type="journal article" date="2023" name="Mol. Phylogenet. Evol.">
        <title>Genome-scale phylogeny and comparative genomics of the fungal order Sordariales.</title>
        <authorList>
            <person name="Hensen N."/>
            <person name="Bonometti L."/>
            <person name="Westerberg I."/>
            <person name="Brannstrom I.O."/>
            <person name="Guillou S."/>
            <person name="Cros-Aarteil S."/>
            <person name="Calhoun S."/>
            <person name="Haridas S."/>
            <person name="Kuo A."/>
            <person name="Mondo S."/>
            <person name="Pangilinan J."/>
            <person name="Riley R."/>
            <person name="LaButti K."/>
            <person name="Andreopoulos B."/>
            <person name="Lipzen A."/>
            <person name="Chen C."/>
            <person name="Yan M."/>
            <person name="Daum C."/>
            <person name="Ng V."/>
            <person name="Clum A."/>
            <person name="Steindorff A."/>
            <person name="Ohm R.A."/>
            <person name="Martin F."/>
            <person name="Silar P."/>
            <person name="Natvig D.O."/>
            <person name="Lalanne C."/>
            <person name="Gautier V."/>
            <person name="Ament-Velasquez S.L."/>
            <person name="Kruys A."/>
            <person name="Hutchinson M.I."/>
            <person name="Powell A.J."/>
            <person name="Barry K."/>
            <person name="Miller A.N."/>
            <person name="Grigoriev I.V."/>
            <person name="Debuchy R."/>
            <person name="Gladieux P."/>
            <person name="Hiltunen Thoren M."/>
            <person name="Johannesson H."/>
        </authorList>
    </citation>
    <scope>NUCLEOTIDE SEQUENCE</scope>
    <source>
        <strain evidence="1">CBS 232.78</strain>
    </source>
</reference>
<protein>
    <submittedName>
        <fullName evidence="1">Uncharacterized protein</fullName>
    </submittedName>
</protein>